<evidence type="ECO:0000313" key="3">
    <source>
        <dbReference type="Proteomes" id="UP001199642"/>
    </source>
</evidence>
<name>A0ABY3RNL2_9MICO</name>
<dbReference type="EMBL" id="CP082781">
    <property type="protein sequence ID" value="UGS25409.1"/>
    <property type="molecule type" value="Genomic_DNA"/>
</dbReference>
<keyword evidence="3" id="KW-1185">Reference proteome</keyword>
<feature type="transmembrane region" description="Helical" evidence="1">
    <location>
        <begin position="20"/>
        <end position="40"/>
    </location>
</feature>
<accession>A0ABY3RNL2</accession>
<feature type="transmembrane region" description="Helical" evidence="1">
    <location>
        <begin position="341"/>
        <end position="359"/>
    </location>
</feature>
<keyword evidence="1" id="KW-1133">Transmembrane helix</keyword>
<dbReference type="Proteomes" id="UP001199642">
    <property type="component" value="Chromosome"/>
</dbReference>
<protein>
    <submittedName>
        <fullName evidence="2">Uncharacterized protein</fullName>
    </submittedName>
</protein>
<feature type="transmembrane region" description="Helical" evidence="1">
    <location>
        <begin position="296"/>
        <end position="321"/>
    </location>
</feature>
<keyword evidence="1" id="KW-0812">Transmembrane</keyword>
<feature type="transmembrane region" description="Helical" evidence="1">
    <location>
        <begin position="46"/>
        <end position="68"/>
    </location>
</feature>
<reference evidence="2 3" key="1">
    <citation type="submission" date="2023-01" db="EMBL/GenBank/DDBJ databases">
        <title>Characterization of estradiol degrading bacteria Microbacterium sp. MZT7 and reveal degrading genes through genome analysis.</title>
        <authorList>
            <person name="Hao P."/>
            <person name="Gao Y."/>
        </authorList>
    </citation>
    <scope>NUCLEOTIDE SEQUENCE [LARGE SCALE GENOMIC DNA]</scope>
    <source>
        <strain evidence="2 3">MZT7</strain>
    </source>
</reference>
<feature type="transmembrane region" description="Helical" evidence="1">
    <location>
        <begin position="236"/>
        <end position="264"/>
    </location>
</feature>
<gene>
    <name evidence="2" type="ORF">K8F61_12035</name>
</gene>
<evidence type="ECO:0000256" key="1">
    <source>
        <dbReference type="SAM" id="Phobius"/>
    </source>
</evidence>
<feature type="transmembrane region" description="Helical" evidence="1">
    <location>
        <begin position="143"/>
        <end position="164"/>
    </location>
</feature>
<sequence>MRQALRTFGRILARHAPALVAWYLGGEAVHRVLVQVAGFVGGHTTLGGLLLLPLAVAARLVSYVAMYLTVRSSLPNSLAEGAGTGYRSFGRSVVGAILPFTLFYAAWGMLDADLRAFFAVASSVAFAQTGNGVDEALGDRGGLISAGPLPVLVLVAALALRLVLDRFRDRLPSWALVLAAYAEVLWTFMLFTLVGQWWSGVRAWFSGRAGAQWLEGIGAQIAAAVPPLGALWEGGVWLVGIVAAAVIVPAAWLAVAGVIFGADLDTTPSVLHRRAEALRGAAGGLSRTLLRRLEDLWAALAAIWRGGPLLFGLFAAGYAIWAAAERIGTRALLQAVGGHESNFWAAFFPLLLVAVAAIAEPLRVALVATAFDAVVGRRQAGVGIRTAPATDSRIDAEAGDLVLDGDVEPERPPGVVG</sequence>
<keyword evidence="1" id="KW-0472">Membrane</keyword>
<feature type="transmembrane region" description="Helical" evidence="1">
    <location>
        <begin position="89"/>
        <end position="107"/>
    </location>
</feature>
<organism evidence="2 3">
    <name type="scientific">Microbacterium resistens</name>
    <dbReference type="NCBI Taxonomy" id="156977"/>
    <lineage>
        <taxon>Bacteria</taxon>
        <taxon>Bacillati</taxon>
        <taxon>Actinomycetota</taxon>
        <taxon>Actinomycetes</taxon>
        <taxon>Micrococcales</taxon>
        <taxon>Microbacteriaceae</taxon>
        <taxon>Microbacterium</taxon>
    </lineage>
</organism>
<evidence type="ECO:0000313" key="2">
    <source>
        <dbReference type="EMBL" id="UGS25409.1"/>
    </source>
</evidence>
<dbReference type="RefSeq" id="WP_231819280.1">
    <property type="nucleotide sequence ID" value="NZ_CP082781.1"/>
</dbReference>
<proteinExistence type="predicted"/>
<feature type="transmembrane region" description="Helical" evidence="1">
    <location>
        <begin position="176"/>
        <end position="198"/>
    </location>
</feature>